<evidence type="ECO:0000313" key="2">
    <source>
        <dbReference type="EMBL" id="KAG8090900.1"/>
    </source>
</evidence>
<dbReference type="AlphaFoldDB" id="A0A8J5WGR9"/>
<dbReference type="Proteomes" id="UP000729402">
    <property type="component" value="Unassembled WGS sequence"/>
</dbReference>
<evidence type="ECO:0008006" key="4">
    <source>
        <dbReference type="Google" id="ProtNLM"/>
    </source>
</evidence>
<dbReference type="Pfam" id="PF13365">
    <property type="entry name" value="Trypsin_2"/>
    <property type="match status" value="1"/>
</dbReference>
<keyword evidence="3" id="KW-1185">Reference proteome</keyword>
<dbReference type="PANTHER" id="PTHR22939:SF125">
    <property type="entry name" value="PROTEASE DO-LIKE 14-RELATED"/>
    <property type="match status" value="1"/>
</dbReference>
<comment type="caution">
    <text evidence="2">The sequence shown here is derived from an EMBL/GenBank/DDBJ whole genome shotgun (WGS) entry which is preliminary data.</text>
</comment>
<reference evidence="2" key="1">
    <citation type="journal article" date="2021" name="bioRxiv">
        <title>Whole Genome Assembly and Annotation of Northern Wild Rice, Zizania palustris L., Supports a Whole Genome Duplication in the Zizania Genus.</title>
        <authorList>
            <person name="Haas M."/>
            <person name="Kono T."/>
            <person name="Macchietto M."/>
            <person name="Millas R."/>
            <person name="McGilp L."/>
            <person name="Shao M."/>
            <person name="Duquette J."/>
            <person name="Hirsch C.N."/>
            <person name="Kimball J."/>
        </authorList>
    </citation>
    <scope>NUCLEOTIDE SEQUENCE</scope>
    <source>
        <tissue evidence="2">Fresh leaf tissue</tissue>
    </source>
</reference>
<dbReference type="OrthoDB" id="4217619at2759"/>
<keyword evidence="1" id="KW-0732">Signal</keyword>
<name>A0A8J5WGR9_ZIZPA</name>
<dbReference type="PANTHER" id="PTHR22939">
    <property type="entry name" value="SERINE PROTEASE FAMILY S1C HTRA-RELATED"/>
    <property type="match status" value="1"/>
</dbReference>
<sequence>MHRGALPRRGALLLAAAAASGALAYDRRRSGGGGREDTAVHVSASPLLRRVVYSAAAGILPGGNLLGLPLAPGFPILNSFTSASVPPANLKNQGSDGNSDESKCCPGCIGRNTIAKAAAAVGPAVVNISSTPNSHGWVLETSIGSGTIIDPDGTILTCAHVVVDFQSTSPTLRGKVSVTLQDGREFEGVVLNADRHSDIAVVKIKSNTPLPSACLGSSSKLRPGDWVVALGCPLSLQNTVTAGIVRLSPP</sequence>
<reference evidence="2" key="2">
    <citation type="submission" date="2021-02" db="EMBL/GenBank/DDBJ databases">
        <authorList>
            <person name="Kimball J.A."/>
            <person name="Haas M.W."/>
            <person name="Macchietto M."/>
            <person name="Kono T."/>
            <person name="Duquette J."/>
            <person name="Shao M."/>
        </authorList>
    </citation>
    <scope>NUCLEOTIDE SEQUENCE</scope>
    <source>
        <tissue evidence="2">Fresh leaf tissue</tissue>
    </source>
</reference>
<dbReference type="GO" id="GO:0006508">
    <property type="term" value="P:proteolysis"/>
    <property type="evidence" value="ECO:0007669"/>
    <property type="project" value="TreeGrafter"/>
</dbReference>
<feature type="signal peptide" evidence="1">
    <location>
        <begin position="1"/>
        <end position="24"/>
    </location>
</feature>
<feature type="chain" id="PRO_5035277280" description="Protease Do-like 14" evidence="1">
    <location>
        <begin position="25"/>
        <end position="250"/>
    </location>
</feature>
<evidence type="ECO:0000313" key="3">
    <source>
        <dbReference type="Proteomes" id="UP000729402"/>
    </source>
</evidence>
<dbReference type="EMBL" id="JAAALK010000081">
    <property type="protein sequence ID" value="KAG8090900.1"/>
    <property type="molecule type" value="Genomic_DNA"/>
</dbReference>
<accession>A0A8J5WGR9</accession>
<organism evidence="2 3">
    <name type="scientific">Zizania palustris</name>
    <name type="common">Northern wild rice</name>
    <dbReference type="NCBI Taxonomy" id="103762"/>
    <lineage>
        <taxon>Eukaryota</taxon>
        <taxon>Viridiplantae</taxon>
        <taxon>Streptophyta</taxon>
        <taxon>Embryophyta</taxon>
        <taxon>Tracheophyta</taxon>
        <taxon>Spermatophyta</taxon>
        <taxon>Magnoliopsida</taxon>
        <taxon>Liliopsida</taxon>
        <taxon>Poales</taxon>
        <taxon>Poaceae</taxon>
        <taxon>BOP clade</taxon>
        <taxon>Oryzoideae</taxon>
        <taxon>Oryzeae</taxon>
        <taxon>Zizaniinae</taxon>
        <taxon>Zizania</taxon>
    </lineage>
</organism>
<evidence type="ECO:0000256" key="1">
    <source>
        <dbReference type="SAM" id="SignalP"/>
    </source>
</evidence>
<proteinExistence type="predicted"/>
<dbReference type="GO" id="GO:0004252">
    <property type="term" value="F:serine-type endopeptidase activity"/>
    <property type="evidence" value="ECO:0007669"/>
    <property type="project" value="TreeGrafter"/>
</dbReference>
<protein>
    <recommendedName>
        <fullName evidence="4">Protease Do-like 14</fullName>
    </recommendedName>
</protein>
<gene>
    <name evidence="2" type="ORF">GUJ93_ZPchr0011g28892</name>
</gene>